<evidence type="ECO:0000313" key="11">
    <source>
        <dbReference type="EMBL" id="UOO92761.1"/>
    </source>
</evidence>
<dbReference type="EMBL" id="CP091512">
    <property type="protein sequence ID" value="UOO92761.1"/>
    <property type="molecule type" value="Genomic_DNA"/>
</dbReference>
<protein>
    <recommendedName>
        <fullName evidence="9">Cell division protein FtsQ</fullName>
    </recommendedName>
</protein>
<dbReference type="PANTHER" id="PTHR35851:SF1">
    <property type="entry name" value="CELL DIVISION PROTEIN FTSQ"/>
    <property type="match status" value="1"/>
</dbReference>
<keyword evidence="4 9" id="KW-0132">Cell division</keyword>
<proteinExistence type="inferred from homology"/>
<evidence type="ECO:0000256" key="1">
    <source>
        <dbReference type="ARBA" id="ARBA00004370"/>
    </source>
</evidence>
<dbReference type="InterPro" id="IPR026579">
    <property type="entry name" value="FtsQ"/>
</dbReference>
<keyword evidence="3 9" id="KW-0997">Cell inner membrane</keyword>
<feature type="domain" description="POTRA" evidence="10">
    <location>
        <begin position="39"/>
        <end position="108"/>
    </location>
</feature>
<evidence type="ECO:0000256" key="4">
    <source>
        <dbReference type="ARBA" id="ARBA00022618"/>
    </source>
</evidence>
<comment type="function">
    <text evidence="9">Essential cell division protein. May link together the upstream cell division proteins, which are predominantly cytoplasmic, with the downstream cell division proteins, which are predominantly periplasmic. May control correct divisome assembly.</text>
</comment>
<keyword evidence="2 9" id="KW-1003">Cell membrane</keyword>
<reference evidence="11" key="2">
    <citation type="journal article" date="2022" name="Res Sq">
        <title>Evolution of multicellular longitudinally dividing oral cavity symbionts (Neisseriaceae).</title>
        <authorList>
            <person name="Nyongesa S."/>
            <person name="Weber P."/>
            <person name="Bernet E."/>
            <person name="Pullido F."/>
            <person name="Nieckarz M."/>
            <person name="Delaby M."/>
            <person name="Nieves C."/>
            <person name="Viehboeck T."/>
            <person name="Krause N."/>
            <person name="Rivera-Millot A."/>
            <person name="Nakamura A."/>
            <person name="Vischer N."/>
            <person name="VanNieuwenhze M."/>
            <person name="Brun Y."/>
            <person name="Cava F."/>
            <person name="Bulgheresi S."/>
            <person name="Veyrier F."/>
        </authorList>
    </citation>
    <scope>NUCLEOTIDE SEQUENCE</scope>
    <source>
        <strain evidence="11">SAG 1488-6</strain>
    </source>
</reference>
<dbReference type="PANTHER" id="PTHR35851">
    <property type="entry name" value="CELL DIVISION PROTEIN FTSQ"/>
    <property type="match status" value="1"/>
</dbReference>
<dbReference type="Pfam" id="PF08478">
    <property type="entry name" value="POTRA_1"/>
    <property type="match status" value="1"/>
</dbReference>
<dbReference type="Pfam" id="PF03799">
    <property type="entry name" value="FtsQ_DivIB_C"/>
    <property type="match status" value="1"/>
</dbReference>
<gene>
    <name evidence="9" type="primary">ftsQ</name>
    <name evidence="11" type="ORF">LVJ81_01575</name>
</gene>
<keyword evidence="6 9" id="KW-1133">Transmembrane helix</keyword>
<evidence type="ECO:0000256" key="9">
    <source>
        <dbReference type="HAMAP-Rule" id="MF_00911"/>
    </source>
</evidence>
<dbReference type="InterPro" id="IPR045335">
    <property type="entry name" value="FtsQ_C_sf"/>
</dbReference>
<dbReference type="PROSITE" id="PS51779">
    <property type="entry name" value="POTRA"/>
    <property type="match status" value="1"/>
</dbReference>
<dbReference type="RefSeq" id="WP_019957091.1">
    <property type="nucleotide sequence ID" value="NZ_CP091512.1"/>
</dbReference>
<sequence length="270" mass="31172">MRLWDDAKALRRVTLWLYTIVVMTLCVTGFKWLWDSSYFPVQKIHFYGELKETNATVLAEVAQRNITGNFFKADMNVLKEALLKDQWIESVRVQRLWPDTINVFVDERQVVAKQDDKRLIDAKGVVFMAQTEKTLPLFKGPVYMLPKMVVFQDKMVPLLRKQNLNLQTLEVSERGAWIVVLDNGVVVKLGRRDLEPRLQRFLTYWQRDLAPLGASLEYVDVRYHDGFAIRRDAALAVRLQKEAEAKAKANEADTVVTNAATIKNNESNIN</sequence>
<evidence type="ECO:0000256" key="5">
    <source>
        <dbReference type="ARBA" id="ARBA00022692"/>
    </source>
</evidence>
<dbReference type="Proteomes" id="UP000832034">
    <property type="component" value="Chromosome"/>
</dbReference>
<dbReference type="HAMAP" id="MF_00911">
    <property type="entry name" value="FtsQ_subfam"/>
    <property type="match status" value="1"/>
</dbReference>
<evidence type="ECO:0000256" key="3">
    <source>
        <dbReference type="ARBA" id="ARBA00022519"/>
    </source>
</evidence>
<keyword evidence="12" id="KW-1185">Reference proteome</keyword>
<reference evidence="11" key="1">
    <citation type="submission" date="2021-12" db="EMBL/GenBank/DDBJ databases">
        <authorList>
            <person name="Veyrier F.J."/>
        </authorList>
    </citation>
    <scope>NUCLEOTIDE SEQUENCE</scope>
    <source>
        <strain evidence="11">SAG 1488-6</strain>
    </source>
</reference>
<dbReference type="GO" id="GO:0051301">
    <property type="term" value="P:cell division"/>
    <property type="evidence" value="ECO:0007669"/>
    <property type="project" value="UniProtKB-KW"/>
</dbReference>
<comment type="similarity">
    <text evidence="9">Belongs to the FtsQ/DivIB family. FtsQ subfamily.</text>
</comment>
<evidence type="ECO:0000256" key="6">
    <source>
        <dbReference type="ARBA" id="ARBA00022989"/>
    </source>
</evidence>
<name>A0ABY4EAH8_VITST</name>
<dbReference type="Gene3D" id="3.10.20.310">
    <property type="entry name" value="membrane protein fhac"/>
    <property type="match status" value="1"/>
</dbReference>
<evidence type="ECO:0000256" key="2">
    <source>
        <dbReference type="ARBA" id="ARBA00022475"/>
    </source>
</evidence>
<comment type="subcellular location">
    <subcellularLocation>
        <location evidence="9">Cell inner membrane</location>
        <topology evidence="9">Single-pass type II membrane protein</topology>
    </subcellularLocation>
    <subcellularLocation>
        <location evidence="1">Membrane</location>
    </subcellularLocation>
    <text evidence="9">Localizes to the division septum.</text>
</comment>
<accession>A0ABY4EAH8</accession>
<dbReference type="InterPro" id="IPR013685">
    <property type="entry name" value="POTRA_FtsQ_type"/>
</dbReference>
<comment type="subunit">
    <text evidence="9">Part of a complex composed of FtsB, FtsL and FtsQ.</text>
</comment>
<keyword evidence="5 9" id="KW-0812">Transmembrane</keyword>
<dbReference type="InterPro" id="IPR034746">
    <property type="entry name" value="POTRA"/>
</dbReference>
<evidence type="ECO:0000313" key="12">
    <source>
        <dbReference type="Proteomes" id="UP000832034"/>
    </source>
</evidence>
<evidence type="ECO:0000256" key="7">
    <source>
        <dbReference type="ARBA" id="ARBA00023136"/>
    </source>
</evidence>
<organism evidence="11 12">
    <name type="scientific">Vitreoscilla stercoraria</name>
    <dbReference type="NCBI Taxonomy" id="61"/>
    <lineage>
        <taxon>Bacteria</taxon>
        <taxon>Pseudomonadati</taxon>
        <taxon>Pseudomonadota</taxon>
        <taxon>Betaproteobacteria</taxon>
        <taxon>Neisseriales</taxon>
        <taxon>Neisseriaceae</taxon>
        <taxon>Vitreoscilla</taxon>
    </lineage>
</organism>
<keyword evidence="8 9" id="KW-0131">Cell cycle</keyword>
<keyword evidence="7 9" id="KW-0472">Membrane</keyword>
<dbReference type="Gene3D" id="3.40.50.11690">
    <property type="entry name" value="Cell division protein FtsQ/DivIB"/>
    <property type="match status" value="1"/>
</dbReference>
<evidence type="ECO:0000259" key="10">
    <source>
        <dbReference type="PROSITE" id="PS51779"/>
    </source>
</evidence>
<feature type="transmembrane region" description="Helical" evidence="9">
    <location>
        <begin position="15"/>
        <end position="34"/>
    </location>
</feature>
<dbReference type="InterPro" id="IPR005548">
    <property type="entry name" value="Cell_div_FtsQ/DivIB_C"/>
</dbReference>
<evidence type="ECO:0000256" key="8">
    <source>
        <dbReference type="ARBA" id="ARBA00023306"/>
    </source>
</evidence>